<dbReference type="EMBL" id="FQUL01000008">
    <property type="protein sequence ID" value="SHE51210.1"/>
    <property type="molecule type" value="Genomic_DNA"/>
</dbReference>
<protein>
    <recommendedName>
        <fullName evidence="3">DUF3090 family protein</fullName>
    </recommendedName>
</protein>
<dbReference type="STRING" id="1121881.SAMN02745225_00822"/>
<accession>A0A1M4U3I4</accession>
<keyword evidence="2" id="KW-1185">Reference proteome</keyword>
<reference evidence="2" key="1">
    <citation type="submission" date="2016-11" db="EMBL/GenBank/DDBJ databases">
        <authorList>
            <person name="Varghese N."/>
            <person name="Submissions S."/>
        </authorList>
    </citation>
    <scope>NUCLEOTIDE SEQUENCE [LARGE SCALE GENOMIC DNA]</scope>
    <source>
        <strain evidence="2">DSM 19514</strain>
    </source>
</reference>
<evidence type="ECO:0000313" key="2">
    <source>
        <dbReference type="Proteomes" id="UP000184295"/>
    </source>
</evidence>
<evidence type="ECO:0000313" key="1">
    <source>
        <dbReference type="EMBL" id="SHE51210.1"/>
    </source>
</evidence>
<evidence type="ECO:0008006" key="3">
    <source>
        <dbReference type="Google" id="ProtNLM"/>
    </source>
</evidence>
<gene>
    <name evidence="1" type="ORF">SAMN02745225_00822</name>
</gene>
<dbReference type="AlphaFoldDB" id="A0A1M4U3I4"/>
<sequence>MGRNYNFEEVTFLSVGTIGQPGNRVFYLWAEYLGEQLALKVEKVQVASLVQLLAQLLEDLARPKELPALPPIPSDLTYDFVAGSIAIAYDEIRDLIVIEIDEATADDDPASAVFGLTREQAAALAIEGTRAVEGGRPPCPLCGYPLDRNGHSCPRTNGHRAPNL</sequence>
<dbReference type="RefSeq" id="WP_072788992.1">
    <property type="nucleotide sequence ID" value="NZ_FQUL01000008.1"/>
</dbReference>
<proteinExistence type="predicted"/>
<name>A0A1M4U3I4_9ACTN</name>
<dbReference type="InterPro" id="IPR021441">
    <property type="entry name" value="DUF3090"/>
</dbReference>
<dbReference type="Proteomes" id="UP000184295">
    <property type="component" value="Unassembled WGS sequence"/>
</dbReference>
<organism evidence="1 2">
    <name type="scientific">Ferrithrix thermotolerans DSM 19514</name>
    <dbReference type="NCBI Taxonomy" id="1121881"/>
    <lineage>
        <taxon>Bacteria</taxon>
        <taxon>Bacillati</taxon>
        <taxon>Actinomycetota</taxon>
        <taxon>Acidimicrobiia</taxon>
        <taxon>Acidimicrobiales</taxon>
        <taxon>Acidimicrobiaceae</taxon>
        <taxon>Ferrithrix</taxon>
    </lineage>
</organism>
<dbReference type="Pfam" id="PF11290">
    <property type="entry name" value="DUF3090"/>
    <property type="match status" value="1"/>
</dbReference>